<dbReference type="RefSeq" id="WP_146293082.1">
    <property type="nucleotide sequence ID" value="NZ_SELH01000025.1"/>
</dbReference>
<keyword evidence="1" id="KW-0812">Transmembrane</keyword>
<dbReference type="EMBL" id="SELH01000025">
    <property type="protein sequence ID" value="TWP26570.1"/>
    <property type="molecule type" value="Genomic_DNA"/>
</dbReference>
<feature type="transmembrane region" description="Helical" evidence="1">
    <location>
        <begin position="105"/>
        <end position="123"/>
    </location>
</feature>
<feature type="transmembrane region" description="Helical" evidence="1">
    <location>
        <begin position="73"/>
        <end position="93"/>
    </location>
</feature>
<feature type="transmembrane region" description="Helical" evidence="1">
    <location>
        <begin position="7"/>
        <end position="27"/>
    </location>
</feature>
<proteinExistence type="predicted"/>
<dbReference type="Proteomes" id="UP000319499">
    <property type="component" value="Unassembled WGS sequence"/>
</dbReference>
<evidence type="ECO:0000256" key="1">
    <source>
        <dbReference type="SAM" id="Phobius"/>
    </source>
</evidence>
<dbReference type="Pfam" id="PF10825">
    <property type="entry name" value="DUF2752"/>
    <property type="match status" value="1"/>
</dbReference>
<keyword evidence="1" id="KW-0472">Membrane</keyword>
<dbReference type="InterPro" id="IPR021215">
    <property type="entry name" value="DUF2752"/>
</dbReference>
<sequence length="138" mass="16351">MNKGFKILIGLVFLFSLIFLVVFYYYINPEETNLGFTCSFKKFTDLNCPGCGGQRAFHFLLHGEFWKALQYNIFIYFIPLFIYLLYVIIEVYFFKNKKFQQGFIFSNQFGKIALIVIILYTILRNIPCKPFIFLSPPK</sequence>
<organism evidence="2 3">
    <name type="scientific">Apibacter muscae</name>
    <dbReference type="NCBI Taxonomy" id="2509004"/>
    <lineage>
        <taxon>Bacteria</taxon>
        <taxon>Pseudomonadati</taxon>
        <taxon>Bacteroidota</taxon>
        <taxon>Flavobacteriia</taxon>
        <taxon>Flavobacteriales</taxon>
        <taxon>Weeksellaceae</taxon>
        <taxon>Apibacter</taxon>
    </lineage>
</organism>
<reference evidence="2 3" key="1">
    <citation type="submission" date="2019-02" db="EMBL/GenBank/DDBJ databases">
        <title>Apibacter muscae sp. nov.: a novel member of the house fly microbiota.</title>
        <authorList>
            <person name="Park R."/>
        </authorList>
    </citation>
    <scope>NUCLEOTIDE SEQUENCE [LARGE SCALE GENOMIC DNA]</scope>
    <source>
        <strain evidence="2 3">AL1</strain>
    </source>
</reference>
<evidence type="ECO:0000313" key="2">
    <source>
        <dbReference type="EMBL" id="TWP26570.1"/>
    </source>
</evidence>
<protein>
    <submittedName>
        <fullName evidence="2">DUF2752 domain-containing protein</fullName>
    </submittedName>
</protein>
<evidence type="ECO:0000313" key="3">
    <source>
        <dbReference type="Proteomes" id="UP000319499"/>
    </source>
</evidence>
<keyword evidence="3" id="KW-1185">Reference proteome</keyword>
<dbReference type="OrthoDB" id="9815897at2"/>
<comment type="caution">
    <text evidence="2">The sequence shown here is derived from an EMBL/GenBank/DDBJ whole genome shotgun (WGS) entry which is preliminary data.</text>
</comment>
<dbReference type="AlphaFoldDB" id="A0A563D8R2"/>
<gene>
    <name evidence="2" type="ORF">ETU09_08390</name>
</gene>
<keyword evidence="1" id="KW-1133">Transmembrane helix</keyword>
<name>A0A563D8R2_9FLAO</name>
<accession>A0A563D8R2</accession>